<evidence type="ECO:0000256" key="1">
    <source>
        <dbReference type="SAM" id="Phobius"/>
    </source>
</evidence>
<keyword evidence="1" id="KW-0812">Transmembrane</keyword>
<proteinExistence type="predicted"/>
<protein>
    <submittedName>
        <fullName evidence="2">Uncharacterized protein</fullName>
    </submittedName>
</protein>
<organism evidence="2 3">
    <name type="scientific">Orchesella dallaii</name>
    <dbReference type="NCBI Taxonomy" id="48710"/>
    <lineage>
        <taxon>Eukaryota</taxon>
        <taxon>Metazoa</taxon>
        <taxon>Ecdysozoa</taxon>
        <taxon>Arthropoda</taxon>
        <taxon>Hexapoda</taxon>
        <taxon>Collembola</taxon>
        <taxon>Entomobryomorpha</taxon>
        <taxon>Entomobryoidea</taxon>
        <taxon>Orchesellidae</taxon>
        <taxon>Orchesellinae</taxon>
        <taxon>Orchesella</taxon>
    </lineage>
</organism>
<accession>A0ABP1R3V7</accession>
<reference evidence="2 3" key="1">
    <citation type="submission" date="2024-08" db="EMBL/GenBank/DDBJ databases">
        <authorList>
            <person name="Cucini C."/>
            <person name="Frati F."/>
        </authorList>
    </citation>
    <scope>NUCLEOTIDE SEQUENCE [LARGE SCALE GENOMIC DNA]</scope>
</reference>
<gene>
    <name evidence="2" type="ORF">ODALV1_LOCUS16950</name>
</gene>
<dbReference type="Proteomes" id="UP001642540">
    <property type="component" value="Unassembled WGS sequence"/>
</dbReference>
<sequence>MGLRQEQSAQIIEWKLVLFEVEQEILENVPELPRMIKCDECEEKSCLVEYSVGGIALMLVIMLFAVPSIARELRSRRKGKYEMEIQRRSQMDVKSGTKSVKLMNLHNLK</sequence>
<keyword evidence="1" id="KW-1133">Transmembrane helix</keyword>
<keyword evidence="3" id="KW-1185">Reference proteome</keyword>
<comment type="caution">
    <text evidence="2">The sequence shown here is derived from an EMBL/GenBank/DDBJ whole genome shotgun (WGS) entry which is preliminary data.</text>
</comment>
<evidence type="ECO:0000313" key="3">
    <source>
        <dbReference type="Proteomes" id="UP001642540"/>
    </source>
</evidence>
<feature type="transmembrane region" description="Helical" evidence="1">
    <location>
        <begin position="50"/>
        <end position="70"/>
    </location>
</feature>
<keyword evidence="1" id="KW-0472">Membrane</keyword>
<evidence type="ECO:0000313" key="2">
    <source>
        <dbReference type="EMBL" id="CAL8115646.1"/>
    </source>
</evidence>
<name>A0ABP1R3V7_9HEXA</name>
<dbReference type="EMBL" id="CAXLJM020000051">
    <property type="protein sequence ID" value="CAL8115646.1"/>
    <property type="molecule type" value="Genomic_DNA"/>
</dbReference>